<dbReference type="InterPro" id="IPR050598">
    <property type="entry name" value="AminoAcid_Transporter"/>
</dbReference>
<dbReference type="GO" id="GO:0015179">
    <property type="term" value="F:L-amino acid transmembrane transporter activity"/>
    <property type="evidence" value="ECO:0007669"/>
    <property type="project" value="TreeGrafter"/>
</dbReference>
<dbReference type="Proteomes" id="UP000277204">
    <property type="component" value="Unassembled WGS sequence"/>
</dbReference>
<evidence type="ECO:0000313" key="1">
    <source>
        <dbReference type="EMBL" id="VDP06642.1"/>
    </source>
</evidence>
<dbReference type="STRING" id="48269.A0A183MBT6"/>
<accession>A0A183MBT6</accession>
<gene>
    <name evidence="1" type="ORF">SMRZ_LOCUS13511</name>
</gene>
<proteinExistence type="predicted"/>
<evidence type="ECO:0000313" key="2">
    <source>
        <dbReference type="Proteomes" id="UP000277204"/>
    </source>
</evidence>
<dbReference type="EMBL" id="UZAI01010220">
    <property type="protein sequence ID" value="VDP06642.1"/>
    <property type="molecule type" value="Genomic_DNA"/>
</dbReference>
<keyword evidence="2" id="KW-1185">Reference proteome</keyword>
<reference evidence="1 2" key="1">
    <citation type="submission" date="2018-11" db="EMBL/GenBank/DDBJ databases">
        <authorList>
            <consortium name="Pathogen Informatics"/>
        </authorList>
    </citation>
    <scope>NUCLEOTIDE SEQUENCE [LARGE SCALE GENOMIC DNA]</scope>
    <source>
        <strain evidence="1 2">Zambia</strain>
    </source>
</reference>
<organism evidence="1 2">
    <name type="scientific">Schistosoma margrebowiei</name>
    <dbReference type="NCBI Taxonomy" id="48269"/>
    <lineage>
        <taxon>Eukaryota</taxon>
        <taxon>Metazoa</taxon>
        <taxon>Spiralia</taxon>
        <taxon>Lophotrochozoa</taxon>
        <taxon>Platyhelminthes</taxon>
        <taxon>Trematoda</taxon>
        <taxon>Digenea</taxon>
        <taxon>Strigeidida</taxon>
        <taxon>Schistosomatoidea</taxon>
        <taxon>Schistosomatidae</taxon>
        <taxon>Schistosoma</taxon>
    </lineage>
</organism>
<dbReference type="PANTHER" id="PTHR11785">
    <property type="entry name" value="AMINO ACID TRANSPORTER"/>
    <property type="match status" value="1"/>
</dbReference>
<sequence length="72" mass="8291">MNYMGFVQWLAVGFCVLIVVIFRFTHPNIRRPVKAPIIFAIIYLVVTASLLIFSFYGSPQESCRSFVINYVL</sequence>
<name>A0A183MBT6_9TREM</name>
<dbReference type="AlphaFoldDB" id="A0A183MBT6"/>
<protein>
    <submittedName>
        <fullName evidence="1">Uncharacterized protein</fullName>
    </submittedName>
</protein>
<dbReference type="PANTHER" id="PTHR11785:SF528">
    <property type="entry name" value="AMINO ACID TRANSPORTER PROTEIN JHI-21"/>
    <property type="match status" value="1"/>
</dbReference>